<keyword evidence="2" id="KW-1185">Reference proteome</keyword>
<name>A0ABP0SHT9_9DINO</name>
<comment type="caution">
    <text evidence="1">The sequence shown here is derived from an EMBL/GenBank/DDBJ whole genome shotgun (WGS) entry which is preliminary data.</text>
</comment>
<dbReference type="Proteomes" id="UP001642464">
    <property type="component" value="Unassembled WGS sequence"/>
</dbReference>
<reference evidence="1 2" key="1">
    <citation type="submission" date="2024-02" db="EMBL/GenBank/DDBJ databases">
        <authorList>
            <person name="Chen Y."/>
            <person name="Shah S."/>
            <person name="Dougan E. K."/>
            <person name="Thang M."/>
            <person name="Chan C."/>
        </authorList>
    </citation>
    <scope>NUCLEOTIDE SEQUENCE [LARGE SCALE GENOMIC DNA]</scope>
</reference>
<evidence type="ECO:0000313" key="2">
    <source>
        <dbReference type="Proteomes" id="UP001642464"/>
    </source>
</evidence>
<sequence>MRLRRLVEVKPSGKTYVDQTVRDDYNSVQRREWLEMALVDSIRKHGTDRKNFKKVLAEFVTRVVVVREKMPWKYDNSIMEYFVEDECKSLLKRSEMLKETETTEKEVRDLHKVVFLYMKCLHVCSIQHITNDPWLLDLYQCAQNETCQGQGIQQGP</sequence>
<evidence type="ECO:0000313" key="1">
    <source>
        <dbReference type="EMBL" id="CAK9111943.1"/>
    </source>
</evidence>
<organism evidence="1 2">
    <name type="scientific">Durusdinium trenchii</name>
    <dbReference type="NCBI Taxonomy" id="1381693"/>
    <lineage>
        <taxon>Eukaryota</taxon>
        <taxon>Sar</taxon>
        <taxon>Alveolata</taxon>
        <taxon>Dinophyceae</taxon>
        <taxon>Suessiales</taxon>
        <taxon>Symbiodiniaceae</taxon>
        <taxon>Durusdinium</taxon>
    </lineage>
</organism>
<protein>
    <submittedName>
        <fullName evidence="1">Uncharacterized protein</fullName>
    </submittedName>
</protein>
<proteinExistence type="predicted"/>
<accession>A0ABP0SHT9</accession>
<dbReference type="EMBL" id="CAXAMM010043829">
    <property type="protein sequence ID" value="CAK9111943.1"/>
    <property type="molecule type" value="Genomic_DNA"/>
</dbReference>
<gene>
    <name evidence="1" type="ORF">SCF082_LOCUS51918</name>
</gene>